<dbReference type="SMART" id="SM00422">
    <property type="entry name" value="HTH_MERR"/>
    <property type="match status" value="1"/>
</dbReference>
<evidence type="ECO:0000259" key="3">
    <source>
        <dbReference type="PROSITE" id="PS50937"/>
    </source>
</evidence>
<dbReference type="Pfam" id="PF13411">
    <property type="entry name" value="MerR_1"/>
    <property type="match status" value="1"/>
</dbReference>
<name>A0ABU2NR48_9ACTN</name>
<evidence type="ECO:0000313" key="5">
    <source>
        <dbReference type="Proteomes" id="UP001183414"/>
    </source>
</evidence>
<evidence type="ECO:0000313" key="4">
    <source>
        <dbReference type="EMBL" id="MDT0379452.1"/>
    </source>
</evidence>
<dbReference type="Proteomes" id="UP001183414">
    <property type="component" value="Unassembled WGS sequence"/>
</dbReference>
<sequence length="273" mass="29825">MPPDEKHEYRAADLARAAGITQRTLRFYRERRLLPPPRREGRIAWYDEHHLARLRTIATLLARGHTLGGIADLIDAFEQGRTSSSTARLLGMDSLLTSTFSDETPVRLTPEDLADHFGSDVTAEDLAASLEIGYVSVEGDEIVHVSRRLLDASAALVREGVPLSAVLAAGRRLREEVDAVSEVFSEMLRRYILPGDLTAADAERVTLTLARLSPIAKQVVEAELGLALDRRVRAEAETWFAAAGQRQDAPAGDAPARDGTHRDGTTRDGRSGA</sequence>
<keyword evidence="5" id="KW-1185">Reference proteome</keyword>
<feature type="domain" description="HTH merR-type" evidence="3">
    <location>
        <begin position="8"/>
        <end position="76"/>
    </location>
</feature>
<dbReference type="PROSITE" id="PS50937">
    <property type="entry name" value="HTH_MERR_2"/>
    <property type="match status" value="1"/>
</dbReference>
<evidence type="ECO:0000256" key="2">
    <source>
        <dbReference type="SAM" id="MobiDB-lite"/>
    </source>
</evidence>
<dbReference type="SUPFAM" id="SSF46955">
    <property type="entry name" value="Putative DNA-binding domain"/>
    <property type="match status" value="1"/>
</dbReference>
<accession>A0ABU2NR48</accession>
<dbReference type="PANTHER" id="PTHR30204">
    <property type="entry name" value="REDOX-CYCLING DRUG-SENSING TRANSCRIPTIONAL ACTIVATOR SOXR"/>
    <property type="match status" value="1"/>
</dbReference>
<organism evidence="4 5">
    <name type="scientific">Streptomyces hazeniae</name>
    <dbReference type="NCBI Taxonomy" id="3075538"/>
    <lineage>
        <taxon>Bacteria</taxon>
        <taxon>Bacillati</taxon>
        <taxon>Actinomycetota</taxon>
        <taxon>Actinomycetes</taxon>
        <taxon>Kitasatosporales</taxon>
        <taxon>Streptomycetaceae</taxon>
        <taxon>Streptomyces</taxon>
    </lineage>
</organism>
<keyword evidence="1" id="KW-0238">DNA-binding</keyword>
<proteinExistence type="predicted"/>
<feature type="region of interest" description="Disordered" evidence="2">
    <location>
        <begin position="243"/>
        <end position="273"/>
    </location>
</feature>
<evidence type="ECO:0000256" key="1">
    <source>
        <dbReference type="ARBA" id="ARBA00023125"/>
    </source>
</evidence>
<gene>
    <name evidence="4" type="ORF">RM572_11820</name>
</gene>
<protein>
    <submittedName>
        <fullName evidence="4">MerR family transcriptional regulator</fullName>
    </submittedName>
</protein>
<dbReference type="InterPro" id="IPR000551">
    <property type="entry name" value="MerR-type_HTH_dom"/>
</dbReference>
<dbReference type="InterPro" id="IPR009061">
    <property type="entry name" value="DNA-bd_dom_put_sf"/>
</dbReference>
<dbReference type="InterPro" id="IPR047057">
    <property type="entry name" value="MerR_fam"/>
</dbReference>
<feature type="compositionally biased region" description="Basic and acidic residues" evidence="2">
    <location>
        <begin position="255"/>
        <end position="273"/>
    </location>
</feature>
<comment type="caution">
    <text evidence="4">The sequence shown here is derived from an EMBL/GenBank/DDBJ whole genome shotgun (WGS) entry which is preliminary data.</text>
</comment>
<feature type="compositionally biased region" description="Low complexity" evidence="2">
    <location>
        <begin position="245"/>
        <end position="254"/>
    </location>
</feature>
<dbReference type="EMBL" id="JAVREQ010000008">
    <property type="protein sequence ID" value="MDT0379452.1"/>
    <property type="molecule type" value="Genomic_DNA"/>
</dbReference>
<dbReference type="PANTHER" id="PTHR30204:SF93">
    <property type="entry name" value="HTH MERR-TYPE DOMAIN-CONTAINING PROTEIN"/>
    <property type="match status" value="1"/>
</dbReference>
<dbReference type="Gene3D" id="1.10.1660.10">
    <property type="match status" value="1"/>
</dbReference>
<reference evidence="5" key="1">
    <citation type="submission" date="2023-07" db="EMBL/GenBank/DDBJ databases">
        <title>30 novel species of actinomycetes from the DSMZ collection.</title>
        <authorList>
            <person name="Nouioui I."/>
        </authorList>
    </citation>
    <scope>NUCLEOTIDE SEQUENCE [LARGE SCALE GENOMIC DNA]</scope>
    <source>
        <strain evidence="5">DSM 42041</strain>
    </source>
</reference>